<accession>A0A2H3P4P1</accession>
<gene>
    <name evidence="2" type="ORF">CRI93_10025</name>
</gene>
<evidence type="ECO:0000256" key="1">
    <source>
        <dbReference type="SAM" id="MobiDB-lite"/>
    </source>
</evidence>
<keyword evidence="3" id="KW-1185">Reference proteome</keyword>
<feature type="region of interest" description="Disordered" evidence="1">
    <location>
        <begin position="167"/>
        <end position="190"/>
    </location>
</feature>
<reference evidence="2 3" key="1">
    <citation type="submission" date="2017-10" db="EMBL/GenBank/DDBJ databases">
        <title>Draft genome of Longimonas halophila.</title>
        <authorList>
            <person name="Goh K.M."/>
            <person name="Shamsir M.S."/>
            <person name="Lim S.W."/>
        </authorList>
    </citation>
    <scope>NUCLEOTIDE SEQUENCE [LARGE SCALE GENOMIC DNA]</scope>
    <source>
        <strain evidence="2 3">KCTC 42399</strain>
    </source>
</reference>
<dbReference type="AlphaFoldDB" id="A0A2H3P4P1"/>
<dbReference type="Gene3D" id="1.25.40.10">
    <property type="entry name" value="Tetratricopeptide repeat domain"/>
    <property type="match status" value="2"/>
</dbReference>
<evidence type="ECO:0000313" key="2">
    <source>
        <dbReference type="EMBL" id="PEN06622.1"/>
    </source>
</evidence>
<comment type="caution">
    <text evidence="2">The sequence shown here is derived from an EMBL/GenBank/DDBJ whole genome shotgun (WGS) entry which is preliminary data.</text>
</comment>
<dbReference type="InterPro" id="IPR019734">
    <property type="entry name" value="TPR_rpt"/>
</dbReference>
<name>A0A2H3P4P1_9BACT</name>
<evidence type="ECO:0000313" key="3">
    <source>
        <dbReference type="Proteomes" id="UP000221024"/>
    </source>
</evidence>
<dbReference type="InterPro" id="IPR011990">
    <property type="entry name" value="TPR-like_helical_dom_sf"/>
</dbReference>
<dbReference type="SUPFAM" id="SSF48452">
    <property type="entry name" value="TPR-like"/>
    <property type="match status" value="1"/>
</dbReference>
<sequence length="190" mass="20841">MLIAAVGFYLWNAQQTEAEAQEHLGQIERVYAAGNYEQALQGTESQMGLLEIADTYSGTNAGNLATFYVANAYLRNDMPDEALTYLQRFDKDQDLVGASALAAEASILEDRGEFSEAADLYEQAASYVESASLSPRYLINAGRAYESAGNLDAAQRVYTEIQETYADAPESEEVQRHLARVNAKRAQSTS</sequence>
<dbReference type="EMBL" id="PDEP01000008">
    <property type="protein sequence ID" value="PEN06622.1"/>
    <property type="molecule type" value="Genomic_DNA"/>
</dbReference>
<organism evidence="2 3">
    <name type="scientific">Longimonas halophila</name>
    <dbReference type="NCBI Taxonomy" id="1469170"/>
    <lineage>
        <taxon>Bacteria</taxon>
        <taxon>Pseudomonadati</taxon>
        <taxon>Rhodothermota</taxon>
        <taxon>Rhodothermia</taxon>
        <taxon>Rhodothermales</taxon>
        <taxon>Salisaetaceae</taxon>
        <taxon>Longimonas</taxon>
    </lineage>
</organism>
<dbReference type="Proteomes" id="UP000221024">
    <property type="component" value="Unassembled WGS sequence"/>
</dbReference>
<dbReference type="OrthoDB" id="9808622at2"/>
<proteinExistence type="predicted"/>
<dbReference type="Pfam" id="PF13176">
    <property type="entry name" value="TPR_7"/>
    <property type="match status" value="1"/>
</dbReference>
<protein>
    <submittedName>
        <fullName evidence="2">Uncharacterized protein</fullName>
    </submittedName>
</protein>